<protein>
    <submittedName>
        <fullName evidence="2">NAD-dependent epimerase/dehydratase</fullName>
    </submittedName>
</protein>
<dbReference type="Gene3D" id="3.40.50.720">
    <property type="entry name" value="NAD(P)-binding Rossmann-like Domain"/>
    <property type="match status" value="1"/>
</dbReference>
<dbReference type="Proteomes" id="UP000034181">
    <property type="component" value="Unassembled WGS sequence"/>
</dbReference>
<feature type="domain" description="NAD(P)-binding" evidence="1">
    <location>
        <begin position="5"/>
        <end position="307"/>
    </location>
</feature>
<evidence type="ECO:0000259" key="1">
    <source>
        <dbReference type="Pfam" id="PF16363"/>
    </source>
</evidence>
<dbReference type="PANTHER" id="PTHR43000">
    <property type="entry name" value="DTDP-D-GLUCOSE 4,6-DEHYDRATASE-RELATED"/>
    <property type="match status" value="1"/>
</dbReference>
<dbReference type="Pfam" id="PF16363">
    <property type="entry name" value="GDP_Man_Dehyd"/>
    <property type="match status" value="1"/>
</dbReference>
<evidence type="ECO:0000313" key="3">
    <source>
        <dbReference type="Proteomes" id="UP000034181"/>
    </source>
</evidence>
<reference evidence="2 3" key="1">
    <citation type="journal article" date="2015" name="Nature">
        <title>rRNA introns, odd ribosomes, and small enigmatic genomes across a large radiation of phyla.</title>
        <authorList>
            <person name="Brown C.T."/>
            <person name="Hug L.A."/>
            <person name="Thomas B.C."/>
            <person name="Sharon I."/>
            <person name="Castelle C.J."/>
            <person name="Singh A."/>
            <person name="Wilkins M.J."/>
            <person name="Williams K.H."/>
            <person name="Banfield J.F."/>
        </authorList>
    </citation>
    <scope>NUCLEOTIDE SEQUENCE [LARGE SCALE GENOMIC DNA]</scope>
</reference>
<gene>
    <name evidence="2" type="ORF">US96_C0017G0022</name>
</gene>
<dbReference type="SUPFAM" id="SSF51735">
    <property type="entry name" value="NAD(P)-binding Rossmann-fold domains"/>
    <property type="match status" value="1"/>
</dbReference>
<dbReference type="CDD" id="cd05260">
    <property type="entry name" value="GDP_MD_SDR_e"/>
    <property type="match status" value="1"/>
</dbReference>
<accession>A0A0G0NDG3</accession>
<dbReference type="Gene3D" id="3.90.25.10">
    <property type="entry name" value="UDP-galactose 4-epimerase, domain 1"/>
    <property type="match status" value="1"/>
</dbReference>
<evidence type="ECO:0000313" key="2">
    <source>
        <dbReference type="EMBL" id="KKQ75116.1"/>
    </source>
</evidence>
<organism evidence="2 3">
    <name type="scientific">Candidatus Woesebacteria bacterium GW2011_GWB1_38_5b</name>
    <dbReference type="NCBI Taxonomy" id="1618569"/>
    <lineage>
        <taxon>Bacteria</taxon>
        <taxon>Candidatus Woeseibacteriota</taxon>
    </lineage>
</organism>
<dbReference type="AlphaFoldDB" id="A0A0G0NDG3"/>
<comment type="caution">
    <text evidence="2">The sequence shown here is derived from an EMBL/GenBank/DDBJ whole genome shotgun (WGS) entry which is preliminary data.</text>
</comment>
<sequence>MKKALITGISGFAGSYLSENLVSSGYQVSGSYLTDDSLKNLPNKDKVSLHKVNLLDEGAVEELLGKEKPEYIFHLAALTSPKNSFDDPKNTFVNNVSAQINLLESVCKNKLTDSRILIVSSAEVYGLVPKDDLPIDEDTKFNPANPYAVSKLAQDFLGLQYFHSYKLNIVRVRPFNHVGPRQSPDFVVSALAKRIAEIEKGRENVMKVGNLTSKRDFTDVSDMVEAYRLALEKGEAGQVYNLGSGKSFEISEILDKLLSFSKVKIKTEEDQSLMRPSDNPDLVCDARKFEKLTGWKAQIPIEKTLENTLNYWRNNL</sequence>
<dbReference type="InterPro" id="IPR036291">
    <property type="entry name" value="NAD(P)-bd_dom_sf"/>
</dbReference>
<name>A0A0G0NDG3_9BACT</name>
<dbReference type="EMBL" id="LBUZ01000017">
    <property type="protein sequence ID" value="KKQ75116.1"/>
    <property type="molecule type" value="Genomic_DNA"/>
</dbReference>
<proteinExistence type="predicted"/>
<dbReference type="InterPro" id="IPR016040">
    <property type="entry name" value="NAD(P)-bd_dom"/>
</dbReference>